<dbReference type="GO" id="GO:0008836">
    <property type="term" value="F:diaminopimelate decarboxylase activity"/>
    <property type="evidence" value="ECO:0007669"/>
    <property type="project" value="TreeGrafter"/>
</dbReference>
<evidence type="ECO:0000259" key="12">
    <source>
        <dbReference type="Pfam" id="PF00278"/>
    </source>
</evidence>
<evidence type="ECO:0000256" key="5">
    <source>
        <dbReference type="ARBA" id="ARBA00022898"/>
    </source>
</evidence>
<dbReference type="PANTHER" id="PTHR43727">
    <property type="entry name" value="DIAMINOPIMELATE DECARBOXYLASE"/>
    <property type="match status" value="1"/>
</dbReference>
<keyword evidence="6" id="KW-0745">Spermidine biosynthesis</keyword>
<accession>A0A927G9W4</accession>
<sequence>MNTSLQQNLDAILSPCFVLEEARLRRNLQLIDSVQRAAGVTIILALKGFSMYSAFALVREYLSGATASSLNEIKLVNEYMGVKAHTYIPAYRDDEFDEVVERSSHLTFNSWNQWVRFKDRAVGNVSCGIRVNPQYSEVATEMYNPCVPGSRLGATRDQLPDTLPDGLDGIHFHTLCENDSYTLERTLAALENRFGDLLHQAKWVNFGGGHLMTREGYDTNHLIQLLTNFREKYNVDILLEPGSAIAWQTGVLVSTVLDVVDSQGIQVAILDTSFAAHMPDTLEMPYKPRILGSYHEPIAGKPMYRLGGMTCLAGDFMGDYSFDKPLVIGDKIVFDDMIHYTMVKTTTFNGVNLPAIGIWQEDETFRLVKTYGYESFKDRLS</sequence>
<evidence type="ECO:0000256" key="4">
    <source>
        <dbReference type="ARBA" id="ARBA00022793"/>
    </source>
</evidence>
<comment type="caution">
    <text evidence="13">The sequence shown here is derived from an EMBL/GenBank/DDBJ whole genome shotgun (WGS) entry which is preliminary data.</text>
</comment>
<dbReference type="RefSeq" id="WP_190891845.1">
    <property type="nucleotide sequence ID" value="NZ_JACWZY010000039.1"/>
</dbReference>
<dbReference type="EMBL" id="JACWZY010000039">
    <property type="protein sequence ID" value="MBD2704903.1"/>
    <property type="molecule type" value="Genomic_DNA"/>
</dbReference>
<feature type="binding site" evidence="11">
    <location>
        <position position="280"/>
    </location>
    <ligand>
        <name>substrate</name>
    </ligand>
</feature>
<dbReference type="GO" id="GO:0009089">
    <property type="term" value="P:lysine biosynthetic process via diaminopimelate"/>
    <property type="evidence" value="ECO:0007669"/>
    <property type="project" value="TreeGrafter"/>
</dbReference>
<dbReference type="NCBIfam" id="TIGR01047">
    <property type="entry name" value="nspC"/>
    <property type="match status" value="1"/>
</dbReference>
<dbReference type="Gene3D" id="2.40.37.10">
    <property type="entry name" value="Lyase, Ornithine Decarboxylase, Chain A, domain 1"/>
    <property type="match status" value="1"/>
</dbReference>
<evidence type="ECO:0000256" key="8">
    <source>
        <dbReference type="ARBA" id="ARBA00025802"/>
    </source>
</evidence>
<reference evidence="13" key="1">
    <citation type="submission" date="2020-09" db="EMBL/GenBank/DDBJ databases">
        <authorList>
            <person name="Kim M.K."/>
        </authorList>
    </citation>
    <scope>NUCLEOTIDE SEQUENCE</scope>
    <source>
        <strain evidence="13">BT702</strain>
    </source>
</reference>
<feature type="domain" description="Orn/DAP/Arg decarboxylase 2 C-terminal" evidence="12">
    <location>
        <begin position="210"/>
        <end position="337"/>
    </location>
</feature>
<dbReference type="InterPro" id="IPR005730">
    <property type="entry name" value="Nsp_de-COase"/>
</dbReference>
<evidence type="ECO:0000256" key="2">
    <source>
        <dbReference type="ARBA" id="ARBA00012259"/>
    </source>
</evidence>
<evidence type="ECO:0000313" key="14">
    <source>
        <dbReference type="Proteomes" id="UP000598820"/>
    </source>
</evidence>
<dbReference type="EC" id="4.1.1.96" evidence="2"/>
<keyword evidence="5" id="KW-0663">Pyridoxal phosphate</keyword>
<comment type="catalytic activity">
    <reaction evidence="10">
        <text>carboxynorspermidine + H(+) = norspermidine + CO2</text>
        <dbReference type="Rhea" id="RHEA:34099"/>
        <dbReference type="ChEBI" id="CHEBI:15378"/>
        <dbReference type="ChEBI" id="CHEBI:16526"/>
        <dbReference type="ChEBI" id="CHEBI:57920"/>
        <dbReference type="ChEBI" id="CHEBI:65070"/>
        <dbReference type="EC" id="4.1.1.96"/>
    </reaction>
</comment>
<dbReference type="PANTHER" id="PTHR43727:SF1">
    <property type="entry name" value="CARBOXYNORSPERMIDINE_CARBOXYSPERMIDINE DECARBOXYLASE"/>
    <property type="match status" value="1"/>
</dbReference>
<dbReference type="AlphaFoldDB" id="A0A927G9W4"/>
<dbReference type="SUPFAM" id="SSF51419">
    <property type="entry name" value="PLP-binding barrel"/>
    <property type="match status" value="1"/>
</dbReference>
<dbReference type="InterPro" id="IPR029066">
    <property type="entry name" value="PLP-binding_barrel"/>
</dbReference>
<dbReference type="InterPro" id="IPR009006">
    <property type="entry name" value="Ala_racemase/Decarboxylase_C"/>
</dbReference>
<dbReference type="GO" id="GO:0045312">
    <property type="term" value="P:nor-spermidine biosynthetic process"/>
    <property type="evidence" value="ECO:0007669"/>
    <property type="project" value="InterPro"/>
</dbReference>
<dbReference type="GO" id="GO:0008295">
    <property type="term" value="P:spermidine biosynthetic process"/>
    <property type="evidence" value="ECO:0007669"/>
    <property type="project" value="UniProtKB-KW"/>
</dbReference>
<name>A0A927G9W4_9BACT</name>
<dbReference type="Proteomes" id="UP000598820">
    <property type="component" value="Unassembled WGS sequence"/>
</dbReference>
<comment type="catalytic activity">
    <reaction evidence="9">
        <text>carboxyspermidine + H(+) = spermidine + CO2</text>
        <dbReference type="Rhea" id="RHEA:34095"/>
        <dbReference type="ChEBI" id="CHEBI:15378"/>
        <dbReference type="ChEBI" id="CHEBI:16526"/>
        <dbReference type="ChEBI" id="CHEBI:57834"/>
        <dbReference type="ChEBI" id="CHEBI:65072"/>
        <dbReference type="EC" id="4.1.1.96"/>
    </reaction>
</comment>
<protein>
    <recommendedName>
        <fullName evidence="3">Carboxynorspermidine/carboxyspermidine decarboxylase</fullName>
        <ecNumber evidence="2">4.1.1.96</ecNumber>
    </recommendedName>
</protein>
<comment type="similarity">
    <text evidence="8">Belongs to the Orn/Lys/Arg decarboxylase class-II family. NspC subfamily.</text>
</comment>
<evidence type="ECO:0000256" key="3">
    <source>
        <dbReference type="ARBA" id="ARBA00013633"/>
    </source>
</evidence>
<keyword evidence="7 13" id="KW-0456">Lyase</keyword>
<keyword evidence="4" id="KW-0210">Decarboxylase</keyword>
<dbReference type="CDD" id="cd06829">
    <property type="entry name" value="PLPDE_III_CANSDC"/>
    <property type="match status" value="1"/>
</dbReference>
<organism evidence="13 14">
    <name type="scientific">Spirosoma profusum</name>
    <dbReference type="NCBI Taxonomy" id="2771354"/>
    <lineage>
        <taxon>Bacteria</taxon>
        <taxon>Pseudomonadati</taxon>
        <taxon>Bacteroidota</taxon>
        <taxon>Cytophagia</taxon>
        <taxon>Cytophagales</taxon>
        <taxon>Cytophagaceae</taxon>
        <taxon>Spirosoma</taxon>
    </lineage>
</organism>
<proteinExistence type="inferred from homology"/>
<evidence type="ECO:0000256" key="11">
    <source>
        <dbReference type="PIRSR" id="PIRSR038941-1"/>
    </source>
</evidence>
<dbReference type="FunFam" id="3.20.20.10:FF:000012">
    <property type="entry name" value="Carboxynorspermidine/carboxyspermidine decarboxylase"/>
    <property type="match status" value="1"/>
</dbReference>
<evidence type="ECO:0000256" key="6">
    <source>
        <dbReference type="ARBA" id="ARBA00023066"/>
    </source>
</evidence>
<gene>
    <name evidence="13" type="primary">nspC</name>
    <name evidence="13" type="ORF">IC229_30000</name>
</gene>
<dbReference type="Gene3D" id="3.20.20.10">
    <property type="entry name" value="Alanine racemase"/>
    <property type="match status" value="1"/>
</dbReference>
<evidence type="ECO:0000256" key="7">
    <source>
        <dbReference type="ARBA" id="ARBA00023239"/>
    </source>
</evidence>
<comment type="cofactor">
    <cofactor evidence="1">
        <name>pyridoxal 5'-phosphate</name>
        <dbReference type="ChEBI" id="CHEBI:597326"/>
    </cofactor>
</comment>
<dbReference type="Pfam" id="PF00278">
    <property type="entry name" value="Orn_DAP_Arg_deC"/>
    <property type="match status" value="1"/>
</dbReference>
<dbReference type="InterPro" id="IPR022643">
    <property type="entry name" value="De-COase2_C"/>
</dbReference>
<keyword evidence="14" id="KW-1185">Reference proteome</keyword>
<evidence type="ECO:0000256" key="9">
    <source>
        <dbReference type="ARBA" id="ARBA00047351"/>
    </source>
</evidence>
<dbReference type="PIRSF" id="PIRSF038941">
    <property type="entry name" value="NspC"/>
    <property type="match status" value="1"/>
</dbReference>
<evidence type="ECO:0000256" key="1">
    <source>
        <dbReference type="ARBA" id="ARBA00001933"/>
    </source>
</evidence>
<evidence type="ECO:0000313" key="13">
    <source>
        <dbReference type="EMBL" id="MBD2704903.1"/>
    </source>
</evidence>
<evidence type="ECO:0000256" key="10">
    <source>
        <dbReference type="ARBA" id="ARBA00047389"/>
    </source>
</evidence>
<dbReference type="SUPFAM" id="SSF50621">
    <property type="entry name" value="Alanine racemase C-terminal domain-like"/>
    <property type="match status" value="1"/>
</dbReference>